<evidence type="ECO:0000256" key="13">
    <source>
        <dbReference type="RuleBase" id="RU000504"/>
    </source>
</evidence>
<dbReference type="FunFam" id="2.40.33.10:FF:000001">
    <property type="entry name" value="Pyruvate kinase"/>
    <property type="match status" value="1"/>
</dbReference>
<keyword evidence="5" id="KW-0479">Metal-binding</keyword>
<feature type="domain" description="Pyruvate kinase C-terminal" evidence="15">
    <location>
        <begin position="357"/>
        <end position="467"/>
    </location>
</feature>
<keyword evidence="6" id="KW-0547">Nucleotide-binding</keyword>
<dbReference type="SUPFAM" id="SSF52935">
    <property type="entry name" value="PK C-terminal domain-like"/>
    <property type="match status" value="1"/>
</dbReference>
<dbReference type="InterPro" id="IPR015806">
    <property type="entry name" value="Pyrv_Knase_insert_dom_sf"/>
</dbReference>
<dbReference type="InterPro" id="IPR040442">
    <property type="entry name" value="Pyrv_kinase-like_dom_sf"/>
</dbReference>
<dbReference type="UniPathway" id="UPA00109">
    <property type="reaction ID" value="UER00188"/>
</dbReference>
<keyword evidence="4 13" id="KW-0808">Transferase</keyword>
<keyword evidence="7 13" id="KW-0418">Kinase</keyword>
<dbReference type="SUPFAM" id="SSF51621">
    <property type="entry name" value="Phosphoenolpyruvate/pyruvate domain"/>
    <property type="match status" value="1"/>
</dbReference>
<dbReference type="EC" id="2.7.1.40" evidence="3 12"/>
<dbReference type="Gene3D" id="2.40.33.10">
    <property type="entry name" value="PK beta-barrel domain-like"/>
    <property type="match status" value="1"/>
</dbReference>
<evidence type="ECO:0000256" key="7">
    <source>
        <dbReference type="ARBA" id="ARBA00022777"/>
    </source>
</evidence>
<dbReference type="EMBL" id="DTGD01000254">
    <property type="protein sequence ID" value="HGB36580.1"/>
    <property type="molecule type" value="Genomic_DNA"/>
</dbReference>
<evidence type="ECO:0000256" key="11">
    <source>
        <dbReference type="ARBA" id="ARBA00023317"/>
    </source>
</evidence>
<evidence type="ECO:0000256" key="9">
    <source>
        <dbReference type="ARBA" id="ARBA00022842"/>
    </source>
</evidence>
<reference evidence="16" key="1">
    <citation type="journal article" date="2020" name="mSystems">
        <title>Genome- and Community-Level Interaction Insights into Carbon Utilization and Element Cycling Functions of Hydrothermarchaeota in Hydrothermal Sediment.</title>
        <authorList>
            <person name="Zhou Z."/>
            <person name="Liu Y."/>
            <person name="Xu W."/>
            <person name="Pan J."/>
            <person name="Luo Z.H."/>
            <person name="Li M."/>
        </authorList>
    </citation>
    <scope>NUCLEOTIDE SEQUENCE [LARGE SCALE GENOMIC DNA]</scope>
    <source>
        <strain evidence="16">SpSt-754</strain>
    </source>
</reference>
<dbReference type="AlphaFoldDB" id="A0A7V3NUI4"/>
<dbReference type="Gene3D" id="3.40.1380.20">
    <property type="entry name" value="Pyruvate kinase, C-terminal domain"/>
    <property type="match status" value="1"/>
</dbReference>
<proteinExistence type="inferred from homology"/>
<keyword evidence="11 16" id="KW-0670">Pyruvate</keyword>
<dbReference type="InterPro" id="IPR015813">
    <property type="entry name" value="Pyrv/PenolPyrv_kinase-like_dom"/>
</dbReference>
<dbReference type="PRINTS" id="PR01050">
    <property type="entry name" value="PYRUVTKNASE"/>
</dbReference>
<sequence length="470" mass="52150">MMKLTKIVATVGPSISNESLMERLVINGVNAFRFNFSHGTYEEHLKKINWAKDLQNKGHNIAIFADLSGPKFRIGEIEGDRIVLKRGDEFILTTEKIVGNNRIVYAPLEDVIPHLRKGDTILLSDGTVELEVKKVTKNSIITKVRMGGEISSHKGINIPNRMQGVSAITEKDIQDMKFAVSAGIRIFALSFVGGREDIEKARDILRQEGVNGYIIAKIERYEAVVNFDEILYSADGIMIARGDLAVETPYAKVPILQKELILKTRAKGKPVITATQMLRSLLFSPLPSRAEISDIANAVLDGSDALMLSEETAVAKRPLNSVKVMKEIILEAEKFRKRKGEGLPVDLKDKEDVEWQIARSSFELCNSLKARIIITPTASGATALRLSSLRPLAPIIAPTPDPAVWEFLNLSYGIYPLKVDFMRNLDEIIGKVKLEIFKRKLAKEGDLAVITAGYPFGKPGSTNMVKVERL</sequence>
<protein>
    <recommendedName>
        <fullName evidence="3 12">Pyruvate kinase</fullName>
        <ecNumber evidence="3 12">2.7.1.40</ecNumber>
    </recommendedName>
</protein>
<dbReference type="PANTHER" id="PTHR11817">
    <property type="entry name" value="PYRUVATE KINASE"/>
    <property type="match status" value="1"/>
</dbReference>
<name>A0A7V3NUI4_UNCW3</name>
<evidence type="ECO:0000256" key="10">
    <source>
        <dbReference type="ARBA" id="ARBA00023152"/>
    </source>
</evidence>
<keyword evidence="10 13" id="KW-0324">Glycolysis</keyword>
<dbReference type="InterPro" id="IPR001697">
    <property type="entry name" value="Pyr_Knase"/>
</dbReference>
<evidence type="ECO:0000256" key="8">
    <source>
        <dbReference type="ARBA" id="ARBA00022840"/>
    </source>
</evidence>
<evidence type="ECO:0000256" key="4">
    <source>
        <dbReference type="ARBA" id="ARBA00022679"/>
    </source>
</evidence>
<dbReference type="InterPro" id="IPR015793">
    <property type="entry name" value="Pyrv_Knase_brl"/>
</dbReference>
<feature type="domain" description="Pyruvate kinase barrel" evidence="14">
    <location>
        <begin position="3"/>
        <end position="322"/>
    </location>
</feature>
<keyword evidence="8" id="KW-0067">ATP-binding</keyword>
<organism evidence="16">
    <name type="scientific">candidate division WOR-3 bacterium</name>
    <dbReference type="NCBI Taxonomy" id="2052148"/>
    <lineage>
        <taxon>Bacteria</taxon>
        <taxon>Bacteria division WOR-3</taxon>
    </lineage>
</organism>
<evidence type="ECO:0000259" key="15">
    <source>
        <dbReference type="Pfam" id="PF02887"/>
    </source>
</evidence>
<evidence type="ECO:0000256" key="5">
    <source>
        <dbReference type="ARBA" id="ARBA00022723"/>
    </source>
</evidence>
<evidence type="ECO:0000256" key="6">
    <source>
        <dbReference type="ARBA" id="ARBA00022741"/>
    </source>
</evidence>
<evidence type="ECO:0000256" key="2">
    <source>
        <dbReference type="ARBA" id="ARBA00008663"/>
    </source>
</evidence>
<accession>A0A7V3NUI4</accession>
<dbReference type="NCBIfam" id="TIGR01064">
    <property type="entry name" value="pyruv_kin"/>
    <property type="match status" value="1"/>
</dbReference>
<dbReference type="GO" id="GO:0004743">
    <property type="term" value="F:pyruvate kinase activity"/>
    <property type="evidence" value="ECO:0007669"/>
    <property type="project" value="UniProtKB-UniRule"/>
</dbReference>
<evidence type="ECO:0000259" key="14">
    <source>
        <dbReference type="Pfam" id="PF00224"/>
    </source>
</evidence>
<dbReference type="Pfam" id="PF00224">
    <property type="entry name" value="PK"/>
    <property type="match status" value="1"/>
</dbReference>
<evidence type="ECO:0000256" key="3">
    <source>
        <dbReference type="ARBA" id="ARBA00012142"/>
    </source>
</evidence>
<dbReference type="InterPro" id="IPR015795">
    <property type="entry name" value="Pyrv_Knase_C"/>
</dbReference>
<dbReference type="GO" id="GO:0000287">
    <property type="term" value="F:magnesium ion binding"/>
    <property type="evidence" value="ECO:0007669"/>
    <property type="project" value="UniProtKB-UniRule"/>
</dbReference>
<dbReference type="SUPFAM" id="SSF50800">
    <property type="entry name" value="PK beta-barrel domain-like"/>
    <property type="match status" value="1"/>
</dbReference>
<dbReference type="GO" id="GO:0005524">
    <property type="term" value="F:ATP binding"/>
    <property type="evidence" value="ECO:0007669"/>
    <property type="project" value="UniProtKB-KW"/>
</dbReference>
<comment type="pathway">
    <text evidence="1 13">Carbohydrate degradation; glycolysis; pyruvate from D-glyceraldehyde 3-phosphate: step 5/5.</text>
</comment>
<dbReference type="Gene3D" id="3.20.20.60">
    <property type="entry name" value="Phosphoenolpyruvate-binding domains"/>
    <property type="match status" value="1"/>
</dbReference>
<keyword evidence="9 13" id="KW-0460">Magnesium</keyword>
<comment type="similarity">
    <text evidence="2 13">Belongs to the pyruvate kinase family.</text>
</comment>
<evidence type="ECO:0000313" key="16">
    <source>
        <dbReference type="EMBL" id="HGB36580.1"/>
    </source>
</evidence>
<dbReference type="InterPro" id="IPR011037">
    <property type="entry name" value="Pyrv_Knase-like_insert_dom_sf"/>
</dbReference>
<dbReference type="Pfam" id="PF02887">
    <property type="entry name" value="PK_C"/>
    <property type="match status" value="1"/>
</dbReference>
<dbReference type="GO" id="GO:0030955">
    <property type="term" value="F:potassium ion binding"/>
    <property type="evidence" value="ECO:0007669"/>
    <property type="project" value="UniProtKB-UniRule"/>
</dbReference>
<gene>
    <name evidence="16" type="primary">pyk</name>
    <name evidence="16" type="ORF">ENV38_06730</name>
</gene>
<comment type="caution">
    <text evidence="16">The sequence shown here is derived from an EMBL/GenBank/DDBJ whole genome shotgun (WGS) entry which is preliminary data.</text>
</comment>
<dbReference type="InterPro" id="IPR036918">
    <property type="entry name" value="Pyrv_Knase_C_sf"/>
</dbReference>
<dbReference type="NCBIfam" id="NF004491">
    <property type="entry name" value="PRK05826.1"/>
    <property type="match status" value="1"/>
</dbReference>
<evidence type="ECO:0000256" key="1">
    <source>
        <dbReference type="ARBA" id="ARBA00004997"/>
    </source>
</evidence>
<evidence type="ECO:0000256" key="12">
    <source>
        <dbReference type="NCBIfam" id="TIGR01064"/>
    </source>
</evidence>
<comment type="catalytic activity">
    <reaction evidence="13">
        <text>pyruvate + ATP = phosphoenolpyruvate + ADP + H(+)</text>
        <dbReference type="Rhea" id="RHEA:18157"/>
        <dbReference type="ChEBI" id="CHEBI:15361"/>
        <dbReference type="ChEBI" id="CHEBI:15378"/>
        <dbReference type="ChEBI" id="CHEBI:30616"/>
        <dbReference type="ChEBI" id="CHEBI:58702"/>
        <dbReference type="ChEBI" id="CHEBI:456216"/>
        <dbReference type="EC" id="2.7.1.40"/>
    </reaction>
</comment>
<dbReference type="GO" id="GO:0016301">
    <property type="term" value="F:kinase activity"/>
    <property type="evidence" value="ECO:0007669"/>
    <property type="project" value="UniProtKB-KW"/>
</dbReference>